<evidence type="ECO:0000313" key="2">
    <source>
        <dbReference type="EMBL" id="PNT67364.1"/>
    </source>
</evidence>
<dbReference type="Gramene" id="PNT67364">
    <property type="protein sequence ID" value="PNT67364"/>
    <property type="gene ID" value="BRADI_3g26221v3"/>
</dbReference>
<reference evidence="3" key="3">
    <citation type="submission" date="2018-08" db="UniProtKB">
        <authorList>
            <consortium name="EnsemblPlants"/>
        </authorList>
    </citation>
    <scope>IDENTIFICATION</scope>
    <source>
        <strain evidence="3">cv. Bd21</strain>
    </source>
</reference>
<reference evidence="2 3" key="1">
    <citation type="journal article" date="2010" name="Nature">
        <title>Genome sequencing and analysis of the model grass Brachypodium distachyon.</title>
        <authorList>
            <consortium name="International Brachypodium Initiative"/>
        </authorList>
    </citation>
    <scope>NUCLEOTIDE SEQUENCE [LARGE SCALE GENOMIC DNA]</scope>
    <source>
        <strain evidence="2 3">Bd21</strain>
    </source>
</reference>
<dbReference type="AlphaFoldDB" id="A0A2K2CZB1"/>
<reference evidence="2" key="2">
    <citation type="submission" date="2017-06" db="EMBL/GenBank/DDBJ databases">
        <title>WGS assembly of Brachypodium distachyon.</title>
        <authorList>
            <consortium name="The International Brachypodium Initiative"/>
            <person name="Lucas S."/>
            <person name="Harmon-Smith M."/>
            <person name="Lail K."/>
            <person name="Tice H."/>
            <person name="Grimwood J."/>
            <person name="Bruce D."/>
            <person name="Barry K."/>
            <person name="Shu S."/>
            <person name="Lindquist E."/>
            <person name="Wang M."/>
            <person name="Pitluck S."/>
            <person name="Vogel J.P."/>
            <person name="Garvin D.F."/>
            <person name="Mockler T.C."/>
            <person name="Schmutz J."/>
            <person name="Rokhsar D."/>
            <person name="Bevan M.W."/>
        </authorList>
    </citation>
    <scope>NUCLEOTIDE SEQUENCE</scope>
    <source>
        <strain evidence="2">Bd21</strain>
    </source>
</reference>
<gene>
    <name evidence="2" type="ORF">BRADI_3g26221v3</name>
</gene>
<feature type="region of interest" description="Disordered" evidence="1">
    <location>
        <begin position="1"/>
        <end position="144"/>
    </location>
</feature>
<feature type="compositionally biased region" description="Basic and acidic residues" evidence="1">
    <location>
        <begin position="61"/>
        <end position="86"/>
    </location>
</feature>
<sequence length="196" mass="21786">MSGPGLCQGQPDPAASRPDQQEYCHGCCHSGLASAASCEEEGEGREEGARRRGRGRGGGILEREGGGWDLVRERRGEEEVVGEKRAGGGGAPWGDRNRIVGEGKKERGPTERERRHTGKERPQDRENKRLRSLYVTDPGPPNSTNRVTTHGSHFQLEQNLQWRFCKAGFIAKPPLEGSNSFYFLFLVQYTCILDYN</sequence>
<accession>A0A2K2CZB1</accession>
<dbReference type="EMBL" id="CM000882">
    <property type="protein sequence ID" value="PNT67364.1"/>
    <property type="molecule type" value="Genomic_DNA"/>
</dbReference>
<protein>
    <submittedName>
        <fullName evidence="2 3">Uncharacterized protein</fullName>
    </submittedName>
</protein>
<evidence type="ECO:0000313" key="4">
    <source>
        <dbReference type="Proteomes" id="UP000008810"/>
    </source>
</evidence>
<keyword evidence="4" id="KW-1185">Reference proteome</keyword>
<feature type="compositionally biased region" description="Basic and acidic residues" evidence="1">
    <location>
        <begin position="95"/>
        <end position="129"/>
    </location>
</feature>
<proteinExistence type="predicted"/>
<organism evidence="2">
    <name type="scientific">Brachypodium distachyon</name>
    <name type="common">Purple false brome</name>
    <name type="synonym">Trachynia distachya</name>
    <dbReference type="NCBI Taxonomy" id="15368"/>
    <lineage>
        <taxon>Eukaryota</taxon>
        <taxon>Viridiplantae</taxon>
        <taxon>Streptophyta</taxon>
        <taxon>Embryophyta</taxon>
        <taxon>Tracheophyta</taxon>
        <taxon>Spermatophyta</taxon>
        <taxon>Magnoliopsida</taxon>
        <taxon>Liliopsida</taxon>
        <taxon>Poales</taxon>
        <taxon>Poaceae</taxon>
        <taxon>BOP clade</taxon>
        <taxon>Pooideae</taxon>
        <taxon>Stipodae</taxon>
        <taxon>Brachypodieae</taxon>
        <taxon>Brachypodium</taxon>
    </lineage>
</organism>
<dbReference type="InParanoid" id="A0A2K2CZB1"/>
<evidence type="ECO:0000313" key="3">
    <source>
        <dbReference type="EnsemblPlants" id="PNT67364"/>
    </source>
</evidence>
<dbReference type="Proteomes" id="UP000008810">
    <property type="component" value="Chromosome 3"/>
</dbReference>
<dbReference type="EnsemblPlants" id="PNT67364">
    <property type="protein sequence ID" value="PNT67364"/>
    <property type="gene ID" value="BRADI_3g26221v3"/>
</dbReference>
<name>A0A2K2CZB1_BRADI</name>
<evidence type="ECO:0000256" key="1">
    <source>
        <dbReference type="SAM" id="MobiDB-lite"/>
    </source>
</evidence>